<dbReference type="GO" id="GO:0000160">
    <property type="term" value="P:phosphorelay signal transduction system"/>
    <property type="evidence" value="ECO:0007669"/>
    <property type="project" value="InterPro"/>
</dbReference>
<dbReference type="InterPro" id="IPR001789">
    <property type="entry name" value="Sig_transdc_resp-reg_receiver"/>
</dbReference>
<dbReference type="SUPFAM" id="SSF52172">
    <property type="entry name" value="CheY-like"/>
    <property type="match status" value="1"/>
</dbReference>
<keyword evidence="4" id="KW-0804">Transcription</keyword>
<dbReference type="InterPro" id="IPR011006">
    <property type="entry name" value="CheY-like_superfamily"/>
</dbReference>
<dbReference type="CDD" id="cd17535">
    <property type="entry name" value="REC_NarL-like"/>
    <property type="match status" value="1"/>
</dbReference>
<dbReference type="Proteomes" id="UP000321769">
    <property type="component" value="Unassembled WGS sequence"/>
</dbReference>
<dbReference type="EMBL" id="BJZQ01000005">
    <property type="protein sequence ID" value="GEO89175.1"/>
    <property type="molecule type" value="Genomic_DNA"/>
</dbReference>
<dbReference type="InterPro" id="IPR000792">
    <property type="entry name" value="Tscrpt_reg_LuxR_C"/>
</dbReference>
<reference evidence="8 9" key="1">
    <citation type="submission" date="2019-07" db="EMBL/GenBank/DDBJ databases">
        <title>Whole genome shotgun sequence of Aeromicrobium flavum NBRC 107625.</title>
        <authorList>
            <person name="Hosoyama A."/>
            <person name="Uohara A."/>
            <person name="Ohji S."/>
            <person name="Ichikawa N."/>
        </authorList>
    </citation>
    <scope>NUCLEOTIDE SEQUENCE [LARGE SCALE GENOMIC DNA]</scope>
    <source>
        <strain evidence="8 9">NBRC 107625</strain>
    </source>
</reference>
<dbReference type="PANTHER" id="PTHR43214">
    <property type="entry name" value="TWO-COMPONENT RESPONSE REGULATOR"/>
    <property type="match status" value="1"/>
</dbReference>
<organism evidence="8 9">
    <name type="scientific">Aeromicrobium flavum</name>
    <dbReference type="NCBI Taxonomy" id="416568"/>
    <lineage>
        <taxon>Bacteria</taxon>
        <taxon>Bacillati</taxon>
        <taxon>Actinomycetota</taxon>
        <taxon>Actinomycetes</taxon>
        <taxon>Propionibacteriales</taxon>
        <taxon>Nocardioidaceae</taxon>
        <taxon>Aeromicrobium</taxon>
    </lineage>
</organism>
<name>A0A512HUR7_9ACTN</name>
<keyword evidence="2" id="KW-0805">Transcription regulation</keyword>
<dbReference type="RefSeq" id="WP_146827002.1">
    <property type="nucleotide sequence ID" value="NZ_BAAAYQ010000001.1"/>
</dbReference>
<dbReference type="SMART" id="SM00448">
    <property type="entry name" value="REC"/>
    <property type="match status" value="1"/>
</dbReference>
<keyword evidence="3 8" id="KW-0238">DNA-binding</keyword>
<dbReference type="GO" id="GO:0006355">
    <property type="term" value="P:regulation of DNA-templated transcription"/>
    <property type="evidence" value="ECO:0007669"/>
    <property type="project" value="InterPro"/>
</dbReference>
<evidence type="ECO:0000313" key="9">
    <source>
        <dbReference type="Proteomes" id="UP000321769"/>
    </source>
</evidence>
<dbReference type="AlphaFoldDB" id="A0A512HUR7"/>
<evidence type="ECO:0000259" key="7">
    <source>
        <dbReference type="PROSITE" id="PS50110"/>
    </source>
</evidence>
<dbReference type="InterPro" id="IPR039420">
    <property type="entry name" value="WalR-like"/>
</dbReference>
<proteinExistence type="predicted"/>
<dbReference type="InterPro" id="IPR058245">
    <property type="entry name" value="NreC/VraR/RcsB-like_REC"/>
</dbReference>
<dbReference type="PANTHER" id="PTHR43214:SF24">
    <property type="entry name" value="TRANSCRIPTIONAL REGULATORY PROTEIN NARL-RELATED"/>
    <property type="match status" value="1"/>
</dbReference>
<evidence type="ECO:0000259" key="6">
    <source>
        <dbReference type="PROSITE" id="PS50043"/>
    </source>
</evidence>
<dbReference type="OrthoDB" id="9808843at2"/>
<dbReference type="GO" id="GO:0003677">
    <property type="term" value="F:DNA binding"/>
    <property type="evidence" value="ECO:0007669"/>
    <property type="project" value="UniProtKB-KW"/>
</dbReference>
<dbReference type="CDD" id="cd06170">
    <property type="entry name" value="LuxR_C_like"/>
    <property type="match status" value="1"/>
</dbReference>
<evidence type="ECO:0000256" key="2">
    <source>
        <dbReference type="ARBA" id="ARBA00023015"/>
    </source>
</evidence>
<dbReference type="Pfam" id="PF00196">
    <property type="entry name" value="GerE"/>
    <property type="match status" value="1"/>
</dbReference>
<evidence type="ECO:0000256" key="3">
    <source>
        <dbReference type="ARBA" id="ARBA00023125"/>
    </source>
</evidence>
<comment type="caution">
    <text evidence="8">The sequence shown here is derived from an EMBL/GenBank/DDBJ whole genome shotgun (WGS) entry which is preliminary data.</text>
</comment>
<feature type="domain" description="HTH luxR-type" evidence="6">
    <location>
        <begin position="145"/>
        <end position="210"/>
    </location>
</feature>
<keyword evidence="1 5" id="KW-0597">Phosphoprotein</keyword>
<dbReference type="PROSITE" id="PS00622">
    <property type="entry name" value="HTH_LUXR_1"/>
    <property type="match status" value="1"/>
</dbReference>
<feature type="domain" description="Response regulatory" evidence="7">
    <location>
        <begin position="3"/>
        <end position="118"/>
    </location>
</feature>
<dbReference type="PROSITE" id="PS50110">
    <property type="entry name" value="RESPONSE_REGULATORY"/>
    <property type="match status" value="1"/>
</dbReference>
<dbReference type="PROSITE" id="PS50043">
    <property type="entry name" value="HTH_LUXR_2"/>
    <property type="match status" value="1"/>
</dbReference>
<dbReference type="PRINTS" id="PR00038">
    <property type="entry name" value="HTHLUXR"/>
</dbReference>
<accession>A0A512HUR7</accession>
<feature type="modified residue" description="4-aspartylphosphate" evidence="5">
    <location>
        <position position="53"/>
    </location>
</feature>
<dbReference type="Gene3D" id="3.40.50.2300">
    <property type="match status" value="1"/>
</dbReference>
<protein>
    <submittedName>
        <fullName evidence="8">DNA-binding response regulator</fullName>
    </submittedName>
</protein>
<evidence type="ECO:0000256" key="4">
    <source>
        <dbReference type="ARBA" id="ARBA00023163"/>
    </source>
</evidence>
<sequence>MTSVVLVDDQELIRAGLRVMLEAHGVEVLGEAADGRAGVDLVRRARPDVCLMDLRMPGLDGIEATRLLVAEGTTTRILVLTTYDLDELVHAALRSGAAGFLLKSTPVARLVDGIDVVASGDALLAPSLTRRLIEQHLAAPSPGRAAAFTTGLTDREREVLELVGRGLSNDEIAAELFVSHATVKSHVNHVFAKLGVTSRVQAVVLCYEHGLVVPGRA</sequence>
<evidence type="ECO:0000256" key="5">
    <source>
        <dbReference type="PROSITE-ProRule" id="PRU00169"/>
    </source>
</evidence>
<gene>
    <name evidence="8" type="ORF">AFL01nite_15020</name>
</gene>
<evidence type="ECO:0000256" key="1">
    <source>
        <dbReference type="ARBA" id="ARBA00022553"/>
    </source>
</evidence>
<evidence type="ECO:0000313" key="8">
    <source>
        <dbReference type="EMBL" id="GEO89175.1"/>
    </source>
</evidence>
<dbReference type="SMART" id="SM00421">
    <property type="entry name" value="HTH_LUXR"/>
    <property type="match status" value="1"/>
</dbReference>
<keyword evidence="9" id="KW-1185">Reference proteome</keyword>
<dbReference type="Pfam" id="PF00072">
    <property type="entry name" value="Response_reg"/>
    <property type="match status" value="1"/>
</dbReference>